<protein>
    <submittedName>
        <fullName evidence="1">Uncharacterized protein</fullName>
    </submittedName>
</protein>
<evidence type="ECO:0000313" key="1">
    <source>
        <dbReference type="EMBL" id="GKX67762.1"/>
    </source>
</evidence>
<reference evidence="1" key="1">
    <citation type="journal article" date="2025" name="Int. J. Syst. Evol. Microbiol.">
        <title>Inconstantimicrobium mannanitabidum sp. nov., a novel member of the family Clostridiaceae isolated from anoxic soil under the treatment of reductive soil disinfestation.</title>
        <authorList>
            <person name="Ueki A."/>
            <person name="Tonouchi A."/>
            <person name="Honma S."/>
            <person name="Kaku N."/>
            <person name="Ueki K."/>
        </authorList>
    </citation>
    <scope>NUCLEOTIDE SEQUENCE</scope>
    <source>
        <strain evidence="1">TW13</strain>
    </source>
</reference>
<evidence type="ECO:0000313" key="2">
    <source>
        <dbReference type="Proteomes" id="UP001058074"/>
    </source>
</evidence>
<organism evidence="1 2">
    <name type="scientific">Inconstantimicrobium mannanitabidum</name>
    <dbReference type="NCBI Taxonomy" id="1604901"/>
    <lineage>
        <taxon>Bacteria</taxon>
        <taxon>Bacillati</taxon>
        <taxon>Bacillota</taxon>
        <taxon>Clostridia</taxon>
        <taxon>Eubacteriales</taxon>
        <taxon>Clostridiaceae</taxon>
        <taxon>Inconstantimicrobium</taxon>
    </lineage>
</organism>
<name>A0ACB5RES3_9CLOT</name>
<sequence>MINIQLQKRKLFYSENTPNFLVEYRGNLKEQIDKVSYAVGDIITETIAVIAVAEDDLDRLLKDVPAIIFVDFRAMFVLEDTAPADVDNINKIKINPYLDLTGTDIIIGLVDTGIDYLNQEFIREDGTSKILSIWDQSIISEDQSVYMGSVYSNQQINAAIAAQKNKQDPYSIVPSKDELGHGTEIAGIIGARGATNKFKGIAQDASFVIVKLFPSAAYQKTLRENKVPPVPVYNTSEILAGLEFLRQAFLKYQKPMVICLCVGTTEGSHDGTNLISRYFSSLGSYRGLVLVAGTGNEGSSQGHASGIIRNVHDVNSIELKVPAEMEHFIVNIWLRRPNRASLNVVSPTGEESKIIESKINKVDTSKFVYVDTTMTVKYYTPEHFTGHELIHIHFDRIKPGIWTFKLIGDYIVSGRYDIWLSPRITLPENTEFLQPDPFETLTIPGTAINVVTVTALGDNNFILPNSGKGYNANGIVNPNIAVLGQNIITTSVGGTPTTISGSSAATAIVAGACALLLEWGIVDNNDKAIFSKKIISYLEYGASRNPIYKFPNRDIGYGFLDLLETFNIISRSYTRGDIKNFTEYSINNLFIRIPLNIMEDY</sequence>
<dbReference type="Proteomes" id="UP001058074">
    <property type="component" value="Unassembled WGS sequence"/>
</dbReference>
<keyword evidence="2" id="KW-1185">Reference proteome</keyword>
<proteinExistence type="predicted"/>
<comment type="caution">
    <text evidence="1">The sequence shown here is derived from an EMBL/GenBank/DDBJ whole genome shotgun (WGS) entry which is preliminary data.</text>
</comment>
<gene>
    <name evidence="1" type="ORF">rsdtw13_30200</name>
</gene>
<accession>A0ACB5RES3</accession>
<dbReference type="EMBL" id="BROD01000001">
    <property type="protein sequence ID" value="GKX67762.1"/>
    <property type="molecule type" value="Genomic_DNA"/>
</dbReference>